<proteinExistence type="predicted"/>
<protein>
    <submittedName>
        <fullName evidence="2">Uncharacterized protein</fullName>
    </submittedName>
</protein>
<evidence type="ECO:0000313" key="2">
    <source>
        <dbReference type="EMBL" id="CAH7687663.1"/>
    </source>
</evidence>
<reference evidence="2" key="1">
    <citation type="submission" date="2022-06" db="EMBL/GenBank/DDBJ databases">
        <authorList>
            <consortium name="SYNGENTA / RWTH Aachen University"/>
        </authorList>
    </citation>
    <scope>NUCLEOTIDE SEQUENCE</scope>
</reference>
<accession>A0AAV0BM11</accession>
<evidence type="ECO:0000313" key="3">
    <source>
        <dbReference type="Proteomes" id="UP001153365"/>
    </source>
</evidence>
<feature type="region of interest" description="Disordered" evidence="1">
    <location>
        <begin position="36"/>
        <end position="59"/>
    </location>
</feature>
<organism evidence="2 3">
    <name type="scientific">Phakopsora pachyrhizi</name>
    <name type="common">Asian soybean rust disease fungus</name>
    <dbReference type="NCBI Taxonomy" id="170000"/>
    <lineage>
        <taxon>Eukaryota</taxon>
        <taxon>Fungi</taxon>
        <taxon>Dikarya</taxon>
        <taxon>Basidiomycota</taxon>
        <taxon>Pucciniomycotina</taxon>
        <taxon>Pucciniomycetes</taxon>
        <taxon>Pucciniales</taxon>
        <taxon>Phakopsoraceae</taxon>
        <taxon>Phakopsora</taxon>
    </lineage>
</organism>
<comment type="caution">
    <text evidence="2">The sequence shown here is derived from an EMBL/GenBank/DDBJ whole genome shotgun (WGS) entry which is preliminary data.</text>
</comment>
<dbReference type="EMBL" id="CALTRL010005897">
    <property type="protein sequence ID" value="CAH7687663.1"/>
    <property type="molecule type" value="Genomic_DNA"/>
</dbReference>
<name>A0AAV0BM11_PHAPC</name>
<dbReference type="Proteomes" id="UP001153365">
    <property type="component" value="Unassembled WGS sequence"/>
</dbReference>
<gene>
    <name evidence="2" type="ORF">PPACK8108_LOCUS22475</name>
</gene>
<feature type="compositionally biased region" description="Polar residues" evidence="1">
    <location>
        <begin position="45"/>
        <end position="59"/>
    </location>
</feature>
<sequence length="59" mass="6478">MHARSLTELHIHEGKEVTGGLQGRLKGNGWCHWKEEKKLGGGSHQGQSGWRKTTGATDL</sequence>
<keyword evidence="3" id="KW-1185">Reference proteome</keyword>
<dbReference type="AlphaFoldDB" id="A0AAV0BM11"/>
<evidence type="ECO:0000256" key="1">
    <source>
        <dbReference type="SAM" id="MobiDB-lite"/>
    </source>
</evidence>